<evidence type="ECO:0008006" key="5">
    <source>
        <dbReference type="Google" id="ProtNLM"/>
    </source>
</evidence>
<sequence length="238" mass="27591">MEGGAEKKRKRENKKKKKDFECDGKEEGCHGRSVEVSGSVMGLFSEFARDRACLLHSAFHQEIRKERRSSEEEEGITRLTAAQMRDVAYLRRRPNNRWIPPKSPHELLQEGHYHDPWRVVVICMLLNCTSGGQVRPILNDFFTLCPDAKTTTKVAQTEIAQLTHSLGLKNTRSEKIKLFSQSYLEEGWTHVTFLPGVGKYAADAYAIFCTGRWDRVVPEDHMLTRYWEFLRKGEWIME</sequence>
<evidence type="ECO:0000256" key="1">
    <source>
        <dbReference type="ARBA" id="ARBA00004123"/>
    </source>
</evidence>
<name>A0A6N2MKA0_SALVM</name>
<keyword evidence="2" id="KW-0539">Nucleus</keyword>
<gene>
    <name evidence="4" type="ORF">SVIM_LOCUS376199</name>
</gene>
<dbReference type="GO" id="GO:0005634">
    <property type="term" value="C:nucleus"/>
    <property type="evidence" value="ECO:0007669"/>
    <property type="project" value="UniProtKB-SubCell"/>
</dbReference>
<protein>
    <recommendedName>
        <fullName evidence="5">HhH-GPD domain-containing protein</fullName>
    </recommendedName>
</protein>
<dbReference type="PANTHER" id="PTHR15074">
    <property type="entry name" value="METHYL-CPG-BINDING PROTEIN"/>
    <property type="match status" value="1"/>
</dbReference>
<feature type="region of interest" description="Disordered" evidence="3">
    <location>
        <begin position="1"/>
        <end position="24"/>
    </location>
</feature>
<evidence type="ECO:0000256" key="3">
    <source>
        <dbReference type="SAM" id="MobiDB-lite"/>
    </source>
</evidence>
<dbReference type="EMBL" id="CAADRP010001827">
    <property type="protein sequence ID" value="VFU54027.1"/>
    <property type="molecule type" value="Genomic_DNA"/>
</dbReference>
<accession>A0A6N2MKA0</accession>
<organism evidence="4">
    <name type="scientific">Salix viminalis</name>
    <name type="common">Common osier</name>
    <name type="synonym">Basket willow</name>
    <dbReference type="NCBI Taxonomy" id="40686"/>
    <lineage>
        <taxon>Eukaryota</taxon>
        <taxon>Viridiplantae</taxon>
        <taxon>Streptophyta</taxon>
        <taxon>Embryophyta</taxon>
        <taxon>Tracheophyta</taxon>
        <taxon>Spermatophyta</taxon>
        <taxon>Magnoliopsida</taxon>
        <taxon>eudicotyledons</taxon>
        <taxon>Gunneridae</taxon>
        <taxon>Pentapetalae</taxon>
        <taxon>rosids</taxon>
        <taxon>fabids</taxon>
        <taxon>Malpighiales</taxon>
        <taxon>Salicaceae</taxon>
        <taxon>Saliceae</taxon>
        <taxon>Salix</taxon>
    </lineage>
</organism>
<dbReference type="GO" id="GO:0003677">
    <property type="term" value="F:DNA binding"/>
    <property type="evidence" value="ECO:0007669"/>
    <property type="project" value="InterPro"/>
</dbReference>
<dbReference type="AlphaFoldDB" id="A0A6N2MKA0"/>
<dbReference type="SUPFAM" id="SSF48150">
    <property type="entry name" value="DNA-glycosylase"/>
    <property type="match status" value="1"/>
</dbReference>
<reference evidence="4" key="1">
    <citation type="submission" date="2019-03" db="EMBL/GenBank/DDBJ databases">
        <authorList>
            <person name="Mank J."/>
            <person name="Almeida P."/>
        </authorList>
    </citation>
    <scope>NUCLEOTIDE SEQUENCE</scope>
    <source>
        <strain evidence="4">78183</strain>
    </source>
</reference>
<dbReference type="PANTHER" id="PTHR15074:SF0">
    <property type="entry name" value="METHYL-CPG-BINDING DOMAIN PROTEIN 4-LIKE PROTEIN"/>
    <property type="match status" value="1"/>
</dbReference>
<evidence type="ECO:0000313" key="4">
    <source>
        <dbReference type="EMBL" id="VFU54027.1"/>
    </source>
</evidence>
<dbReference type="GO" id="GO:0006281">
    <property type="term" value="P:DNA repair"/>
    <property type="evidence" value="ECO:0007669"/>
    <property type="project" value="InterPro"/>
</dbReference>
<dbReference type="InterPro" id="IPR045138">
    <property type="entry name" value="MeCP2/MBD4"/>
</dbReference>
<dbReference type="Gene3D" id="1.10.340.30">
    <property type="entry name" value="Hypothetical protein, domain 2"/>
    <property type="match status" value="1"/>
</dbReference>
<dbReference type="FunFam" id="1.10.340.30:FF:000007">
    <property type="entry name" value="Methyl-CpG-binding domain protein 4"/>
    <property type="match status" value="1"/>
</dbReference>
<dbReference type="GO" id="GO:0003824">
    <property type="term" value="F:catalytic activity"/>
    <property type="evidence" value="ECO:0007669"/>
    <property type="project" value="InterPro"/>
</dbReference>
<feature type="compositionally biased region" description="Basic residues" evidence="3">
    <location>
        <begin position="7"/>
        <end position="17"/>
    </location>
</feature>
<dbReference type="InterPro" id="IPR011257">
    <property type="entry name" value="DNA_glycosylase"/>
</dbReference>
<comment type="subcellular location">
    <subcellularLocation>
        <location evidence="1">Nucleus</location>
    </subcellularLocation>
</comment>
<proteinExistence type="predicted"/>
<evidence type="ECO:0000256" key="2">
    <source>
        <dbReference type="ARBA" id="ARBA00023242"/>
    </source>
</evidence>